<evidence type="ECO:0000313" key="2">
    <source>
        <dbReference type="EMBL" id="KZM26366.1"/>
    </source>
</evidence>
<keyword evidence="3" id="KW-1185">Reference proteome</keyword>
<reference evidence="2 3" key="1">
    <citation type="journal article" date="2016" name="Sci. Rep.">
        <title>Draft genome sequencing and secretome analysis of fungal phytopathogen Ascochyta rabiei provides insight into the necrotrophic effector repertoire.</title>
        <authorList>
            <person name="Verma S."/>
            <person name="Gazara R.K."/>
            <person name="Nizam S."/>
            <person name="Parween S."/>
            <person name="Chattopadhyay D."/>
            <person name="Verma P.K."/>
        </authorList>
    </citation>
    <scope>NUCLEOTIDE SEQUENCE [LARGE SCALE GENOMIC DNA]</scope>
    <source>
        <strain evidence="2 3">ArDII</strain>
    </source>
</reference>
<dbReference type="OrthoDB" id="3940486at2759"/>
<dbReference type="EMBL" id="JYNV01000106">
    <property type="protein sequence ID" value="KZM26366.1"/>
    <property type="molecule type" value="Genomic_DNA"/>
</dbReference>
<organism evidence="2 3">
    <name type="scientific">Didymella rabiei</name>
    <name type="common">Chickpea ascochyta blight fungus</name>
    <name type="synonym">Mycosphaerella rabiei</name>
    <dbReference type="NCBI Taxonomy" id="5454"/>
    <lineage>
        <taxon>Eukaryota</taxon>
        <taxon>Fungi</taxon>
        <taxon>Dikarya</taxon>
        <taxon>Ascomycota</taxon>
        <taxon>Pezizomycotina</taxon>
        <taxon>Dothideomycetes</taxon>
        <taxon>Pleosporomycetidae</taxon>
        <taxon>Pleosporales</taxon>
        <taxon>Pleosporineae</taxon>
        <taxon>Didymellaceae</taxon>
        <taxon>Ascochyta</taxon>
    </lineage>
</organism>
<feature type="region of interest" description="Disordered" evidence="1">
    <location>
        <begin position="1"/>
        <end position="40"/>
    </location>
</feature>
<sequence>MPPTPTSPASVDDAALKDTGAGVKKAAQKKKLKSTGFKSQKAKQALKHMHAFFKAHRDCDEYRDMTFGEKQKVLGKLVQWKMSPENPKNNTSAS</sequence>
<name>A0A163JHS9_DIDRA</name>
<dbReference type="Proteomes" id="UP000076837">
    <property type="component" value="Unassembled WGS sequence"/>
</dbReference>
<dbReference type="AlphaFoldDB" id="A0A163JHS9"/>
<evidence type="ECO:0000256" key="1">
    <source>
        <dbReference type="SAM" id="MobiDB-lite"/>
    </source>
</evidence>
<protein>
    <submittedName>
        <fullName evidence="2">Uncharacterized protein</fullName>
    </submittedName>
</protein>
<comment type="caution">
    <text evidence="2">The sequence shown here is derived from an EMBL/GenBank/DDBJ whole genome shotgun (WGS) entry which is preliminary data.</text>
</comment>
<evidence type="ECO:0000313" key="3">
    <source>
        <dbReference type="Proteomes" id="UP000076837"/>
    </source>
</evidence>
<proteinExistence type="predicted"/>
<accession>A0A163JHS9</accession>
<gene>
    <name evidence="2" type="ORF">ST47_g2466</name>
</gene>